<dbReference type="PANTHER" id="PTHR42749:SF1">
    <property type="entry name" value="CELL SHAPE-DETERMINING PROTEIN MREB"/>
    <property type="match status" value="1"/>
</dbReference>
<keyword evidence="3" id="KW-0547">Nucleotide-binding</keyword>
<sequence>MPAPRRTGTPDDRSAGPLLRTVPAGAGGRAMTVIRRLRAGSRIRHRHRPWPLCRHCCGLALDMGSARTRAWIAGRGTIIDVPTITFPGAGAVHPIQRGAIVDVPGTARMLDRLLSRRLPRLTRPLVVVTAPVLDGPAYRERARTAVEVLRPRAVLTVPTARAIALAANADLSLPLLVVDIGAHLTEVVLLVDGIVFDARRTALGTTDLADAGATAEISEAITGMITSMLRQDRTSLTADALSRGALLAGGGALRPDLTRRLIGGLHAPLRAVPAPHTAAVRGAAKILQAAHAHPSAGGTSPPGPGPLSR</sequence>
<organism evidence="6 7">
    <name type="scientific">Streptomyces malaysiensis subsp. samsunensis</name>
    <dbReference type="NCBI Taxonomy" id="459658"/>
    <lineage>
        <taxon>Bacteria</taxon>
        <taxon>Bacillati</taxon>
        <taxon>Actinomycetota</taxon>
        <taxon>Actinomycetes</taxon>
        <taxon>Kitasatosporales</taxon>
        <taxon>Streptomycetaceae</taxon>
        <taxon>Streptomyces</taxon>
        <taxon>Streptomyces violaceusniger group</taxon>
    </lineage>
</organism>
<dbReference type="AlphaFoldDB" id="A0A9X2RXX1"/>
<accession>A0A9X2RXX1</accession>
<name>A0A9X2RXX1_STRMQ</name>
<evidence type="ECO:0000256" key="4">
    <source>
        <dbReference type="ARBA" id="ARBA00022840"/>
    </source>
</evidence>
<evidence type="ECO:0000313" key="7">
    <source>
        <dbReference type="Proteomes" id="UP001142400"/>
    </source>
</evidence>
<dbReference type="Gene3D" id="3.30.420.40">
    <property type="match status" value="1"/>
</dbReference>
<dbReference type="Proteomes" id="UP001142400">
    <property type="component" value="Unassembled WGS sequence"/>
</dbReference>
<dbReference type="SUPFAM" id="SSF53067">
    <property type="entry name" value="Actin-like ATPase domain"/>
    <property type="match status" value="1"/>
</dbReference>
<dbReference type="GO" id="GO:0005737">
    <property type="term" value="C:cytoplasm"/>
    <property type="evidence" value="ECO:0007669"/>
    <property type="project" value="UniProtKB-SubCell"/>
</dbReference>
<keyword evidence="2" id="KW-0963">Cytoplasm</keyword>
<evidence type="ECO:0000256" key="5">
    <source>
        <dbReference type="SAM" id="MobiDB-lite"/>
    </source>
</evidence>
<dbReference type="InterPro" id="IPR043129">
    <property type="entry name" value="ATPase_NBD"/>
</dbReference>
<feature type="region of interest" description="Disordered" evidence="5">
    <location>
        <begin position="1"/>
        <end position="22"/>
    </location>
</feature>
<proteinExistence type="predicted"/>
<evidence type="ECO:0000313" key="6">
    <source>
        <dbReference type="EMBL" id="MCQ8834956.1"/>
    </source>
</evidence>
<keyword evidence="7" id="KW-1185">Reference proteome</keyword>
<dbReference type="InterPro" id="IPR056546">
    <property type="entry name" value="MreB_MamK-like"/>
</dbReference>
<evidence type="ECO:0000256" key="2">
    <source>
        <dbReference type="ARBA" id="ARBA00022490"/>
    </source>
</evidence>
<keyword evidence="4" id="KW-0067">ATP-binding</keyword>
<feature type="region of interest" description="Disordered" evidence="5">
    <location>
        <begin position="290"/>
        <end position="309"/>
    </location>
</feature>
<comment type="caution">
    <text evidence="6">The sequence shown here is derived from an EMBL/GenBank/DDBJ whole genome shotgun (WGS) entry which is preliminary data.</text>
</comment>
<gene>
    <name evidence="6" type="ORF">NQU54_39355</name>
</gene>
<comment type="subcellular location">
    <subcellularLocation>
        <location evidence="1">Cytoplasm</location>
    </subcellularLocation>
</comment>
<evidence type="ECO:0000256" key="3">
    <source>
        <dbReference type="ARBA" id="ARBA00022741"/>
    </source>
</evidence>
<evidence type="ECO:0000256" key="1">
    <source>
        <dbReference type="ARBA" id="ARBA00004496"/>
    </source>
</evidence>
<dbReference type="Pfam" id="PF06723">
    <property type="entry name" value="MreB_Mbl"/>
    <property type="match status" value="2"/>
</dbReference>
<protein>
    <submittedName>
        <fullName evidence="6">Rod shape-determining protein</fullName>
    </submittedName>
</protein>
<dbReference type="PANTHER" id="PTHR42749">
    <property type="entry name" value="CELL SHAPE-DETERMINING PROTEIN MREB"/>
    <property type="match status" value="1"/>
</dbReference>
<reference evidence="6" key="1">
    <citation type="submission" date="2022-06" db="EMBL/GenBank/DDBJ databases">
        <title>WGS of actinobacteria.</title>
        <authorList>
            <person name="Thawai C."/>
        </authorList>
    </citation>
    <scope>NUCLEOTIDE SEQUENCE</scope>
    <source>
        <strain evidence="6">DSM 42010</strain>
    </source>
</reference>
<dbReference type="EMBL" id="JANIIC010000066">
    <property type="protein sequence ID" value="MCQ8834956.1"/>
    <property type="molecule type" value="Genomic_DNA"/>
</dbReference>
<dbReference type="GO" id="GO:0005524">
    <property type="term" value="F:ATP binding"/>
    <property type="evidence" value="ECO:0007669"/>
    <property type="project" value="UniProtKB-KW"/>
</dbReference>